<dbReference type="EMBL" id="WXYO01000010">
    <property type="protein sequence ID" value="NAS14404.1"/>
    <property type="molecule type" value="Genomic_DNA"/>
</dbReference>
<protein>
    <submittedName>
        <fullName evidence="2">Uncharacterized protein</fullName>
    </submittedName>
</protein>
<keyword evidence="3" id="KW-1185">Reference proteome</keyword>
<evidence type="ECO:0000256" key="1">
    <source>
        <dbReference type="SAM" id="SignalP"/>
    </source>
</evidence>
<keyword evidence="1" id="KW-0732">Signal</keyword>
<dbReference type="Proteomes" id="UP000475249">
    <property type="component" value="Unassembled WGS sequence"/>
</dbReference>
<reference evidence="2 3" key="1">
    <citation type="submission" date="2020-01" db="EMBL/GenBank/DDBJ databases">
        <title>Bacteria diversity of Porities sp.</title>
        <authorList>
            <person name="Wang G."/>
        </authorList>
    </citation>
    <scope>NUCLEOTIDE SEQUENCE [LARGE SCALE GENOMIC DNA]</scope>
    <source>
        <strain evidence="2 3">R33</strain>
    </source>
</reference>
<organism evidence="2 3">
    <name type="scientific">Poritiphilus flavus</name>
    <dbReference type="NCBI Taxonomy" id="2697053"/>
    <lineage>
        <taxon>Bacteria</taxon>
        <taxon>Pseudomonadati</taxon>
        <taxon>Bacteroidota</taxon>
        <taxon>Flavobacteriia</taxon>
        <taxon>Flavobacteriales</taxon>
        <taxon>Flavobacteriaceae</taxon>
        <taxon>Poritiphilus</taxon>
    </lineage>
</organism>
<evidence type="ECO:0000313" key="3">
    <source>
        <dbReference type="Proteomes" id="UP000475249"/>
    </source>
</evidence>
<name>A0A6L9EHY2_9FLAO</name>
<evidence type="ECO:0000313" key="2">
    <source>
        <dbReference type="EMBL" id="NAS14404.1"/>
    </source>
</evidence>
<proteinExistence type="predicted"/>
<feature type="signal peptide" evidence="1">
    <location>
        <begin position="1"/>
        <end position="25"/>
    </location>
</feature>
<dbReference type="AlphaFoldDB" id="A0A6L9EHY2"/>
<dbReference type="RefSeq" id="WP_161437453.1">
    <property type="nucleotide sequence ID" value="NZ_WXYO01000010.1"/>
</dbReference>
<comment type="caution">
    <text evidence="2">The sequence shown here is derived from an EMBL/GenBank/DDBJ whole genome shotgun (WGS) entry which is preliminary data.</text>
</comment>
<gene>
    <name evidence="2" type="ORF">GTQ38_20500</name>
</gene>
<feature type="chain" id="PRO_5027003477" evidence="1">
    <location>
        <begin position="26"/>
        <end position="230"/>
    </location>
</feature>
<accession>A0A6L9EHY2</accession>
<sequence>MKLELVPGRILKTCFIALAPMAVSAQINFTNPEGVPMNFLTKNKTYEDVKANGSPYLNDEFRYGRVYAYDSLKLKGEMRYNAYKSEIEVAEDDDSYFSLLKRPYISVEIADERFEMMPYTDENELSRVAYFNPKNKGEAVLLFKPEIKLRKGRVPNTSYDRYVPPTYIDISSYYLKMGDEPARKIRLKKKDLVQALKSKKDSVLVYIKESDLKLSKEQDVIKLLNYYNTL</sequence>